<proteinExistence type="predicted"/>
<sequence length="86" mass="10224">MVRIFKSSVNRAEMKDCLTFSPPLFVTYGSPLLPRRIFHAEPLTSHGRDTSRHSFMRNTRKQQRHIFHAYRRLILDQSERSSMSIF</sequence>
<dbReference type="EMBL" id="CAOQHR010000007">
    <property type="protein sequence ID" value="CAI6337907.1"/>
    <property type="molecule type" value="Genomic_DNA"/>
</dbReference>
<evidence type="ECO:0000313" key="2">
    <source>
        <dbReference type="Proteomes" id="UP001152607"/>
    </source>
</evidence>
<organism evidence="1 2">
    <name type="scientific">Periconia digitata</name>
    <dbReference type="NCBI Taxonomy" id="1303443"/>
    <lineage>
        <taxon>Eukaryota</taxon>
        <taxon>Fungi</taxon>
        <taxon>Dikarya</taxon>
        <taxon>Ascomycota</taxon>
        <taxon>Pezizomycotina</taxon>
        <taxon>Dothideomycetes</taxon>
        <taxon>Pleosporomycetidae</taxon>
        <taxon>Pleosporales</taxon>
        <taxon>Massarineae</taxon>
        <taxon>Periconiaceae</taxon>
        <taxon>Periconia</taxon>
    </lineage>
</organism>
<evidence type="ECO:0000313" key="1">
    <source>
        <dbReference type="EMBL" id="CAI6337907.1"/>
    </source>
</evidence>
<gene>
    <name evidence="1" type="ORF">PDIGIT_LOCUS11025</name>
</gene>
<protein>
    <submittedName>
        <fullName evidence="1">Uncharacterized protein</fullName>
    </submittedName>
</protein>
<dbReference type="Proteomes" id="UP001152607">
    <property type="component" value="Unassembled WGS sequence"/>
</dbReference>
<keyword evidence="2" id="KW-1185">Reference proteome</keyword>
<name>A0A9W4UNI1_9PLEO</name>
<comment type="caution">
    <text evidence="1">The sequence shown here is derived from an EMBL/GenBank/DDBJ whole genome shotgun (WGS) entry which is preliminary data.</text>
</comment>
<reference evidence="1" key="1">
    <citation type="submission" date="2023-01" db="EMBL/GenBank/DDBJ databases">
        <authorList>
            <person name="Van Ghelder C."/>
            <person name="Rancurel C."/>
        </authorList>
    </citation>
    <scope>NUCLEOTIDE SEQUENCE</scope>
    <source>
        <strain evidence="1">CNCM I-4278</strain>
    </source>
</reference>
<accession>A0A9W4UNI1</accession>
<dbReference type="AlphaFoldDB" id="A0A9W4UNI1"/>